<organism evidence="2 3">
    <name type="scientific">Gossypium australe</name>
    <dbReference type="NCBI Taxonomy" id="47621"/>
    <lineage>
        <taxon>Eukaryota</taxon>
        <taxon>Viridiplantae</taxon>
        <taxon>Streptophyta</taxon>
        <taxon>Embryophyta</taxon>
        <taxon>Tracheophyta</taxon>
        <taxon>Spermatophyta</taxon>
        <taxon>Magnoliopsida</taxon>
        <taxon>eudicotyledons</taxon>
        <taxon>Gunneridae</taxon>
        <taxon>Pentapetalae</taxon>
        <taxon>rosids</taxon>
        <taxon>malvids</taxon>
        <taxon>Malvales</taxon>
        <taxon>Malvaceae</taxon>
        <taxon>Malvoideae</taxon>
        <taxon>Gossypium</taxon>
    </lineage>
</organism>
<evidence type="ECO:0000313" key="2">
    <source>
        <dbReference type="EMBL" id="KAA3483125.1"/>
    </source>
</evidence>
<feature type="transmembrane region" description="Helical" evidence="1">
    <location>
        <begin position="145"/>
        <end position="166"/>
    </location>
</feature>
<accession>A0A5B6WQ26</accession>
<dbReference type="PANTHER" id="PTHR33116:SF80">
    <property type="entry name" value="REVERSE TRANSCRIPTASE ZINC-BINDING DOMAIN-CONTAINING PROTEIN"/>
    <property type="match status" value="1"/>
</dbReference>
<protein>
    <submittedName>
        <fullName evidence="2">Reverse transcriptase</fullName>
    </submittedName>
</protein>
<dbReference type="Proteomes" id="UP000325315">
    <property type="component" value="Unassembled WGS sequence"/>
</dbReference>
<gene>
    <name evidence="2" type="ORF">EPI10_005321</name>
</gene>
<keyword evidence="1" id="KW-1133">Transmembrane helix</keyword>
<dbReference type="EMBL" id="SMMG02000002">
    <property type="protein sequence ID" value="KAA3483125.1"/>
    <property type="molecule type" value="Genomic_DNA"/>
</dbReference>
<sequence>MISSKILQFYKGLIGVANDNDDLIRPIIRDGIKETIFEENEKASSFNDYTTYFSKSFLNVRIQATPRISSLFFVVVLPKNVFLRTTQYVSDLISKSQNAFINRKTIIDNTLLAYDFLSNLFNGLLFVSLLLPYPDLLLVDSMGDLLFACLFVVTLNVLSKLLKVAIKHGVFKYHPKCLRLQLSHLSFANDLLVFVKSNVNSVVGIWCILKESYRFSSVQLNASKSELFVVGVSMEKLEIMKSITSFNIVKLLVRYLRVPVVSRKMSNSNYEPLIENILAKVNGWSTRHLTYVGRLQLIEVRLCFTRNKSLLAVDLLTQIKRWIGYEKYSRMEQGLYLVANLKHSWNKDGNAILLKID</sequence>
<evidence type="ECO:0000256" key="1">
    <source>
        <dbReference type="SAM" id="Phobius"/>
    </source>
</evidence>
<feature type="transmembrane region" description="Helical" evidence="1">
    <location>
        <begin position="111"/>
        <end position="133"/>
    </location>
</feature>
<keyword evidence="1" id="KW-0812">Transmembrane</keyword>
<proteinExistence type="predicted"/>
<evidence type="ECO:0000313" key="3">
    <source>
        <dbReference type="Proteomes" id="UP000325315"/>
    </source>
</evidence>
<dbReference type="OrthoDB" id="1303876at2759"/>
<dbReference type="GO" id="GO:0003964">
    <property type="term" value="F:RNA-directed DNA polymerase activity"/>
    <property type="evidence" value="ECO:0007669"/>
    <property type="project" value="UniProtKB-KW"/>
</dbReference>
<keyword evidence="3" id="KW-1185">Reference proteome</keyword>
<name>A0A5B6WQ26_9ROSI</name>
<keyword evidence="1" id="KW-0472">Membrane</keyword>
<keyword evidence="2" id="KW-0548">Nucleotidyltransferase</keyword>
<keyword evidence="2" id="KW-0695">RNA-directed DNA polymerase</keyword>
<reference evidence="3" key="1">
    <citation type="journal article" date="2019" name="Plant Biotechnol. J.">
        <title>Genome sequencing of the Australian wild diploid species Gossypium australe highlights disease resistance and delayed gland morphogenesis.</title>
        <authorList>
            <person name="Cai Y."/>
            <person name="Cai X."/>
            <person name="Wang Q."/>
            <person name="Wang P."/>
            <person name="Zhang Y."/>
            <person name="Cai C."/>
            <person name="Xu Y."/>
            <person name="Wang K."/>
            <person name="Zhou Z."/>
            <person name="Wang C."/>
            <person name="Geng S."/>
            <person name="Li B."/>
            <person name="Dong Q."/>
            <person name="Hou Y."/>
            <person name="Wang H."/>
            <person name="Ai P."/>
            <person name="Liu Z."/>
            <person name="Yi F."/>
            <person name="Sun M."/>
            <person name="An G."/>
            <person name="Cheng J."/>
            <person name="Zhang Y."/>
            <person name="Shi Q."/>
            <person name="Xie Y."/>
            <person name="Shi X."/>
            <person name="Chang Y."/>
            <person name="Huang F."/>
            <person name="Chen Y."/>
            <person name="Hong S."/>
            <person name="Mi L."/>
            <person name="Sun Q."/>
            <person name="Zhang L."/>
            <person name="Zhou B."/>
            <person name="Peng R."/>
            <person name="Zhang X."/>
            <person name="Liu F."/>
        </authorList>
    </citation>
    <scope>NUCLEOTIDE SEQUENCE [LARGE SCALE GENOMIC DNA]</scope>
    <source>
        <strain evidence="3">cv. PA1801</strain>
    </source>
</reference>
<dbReference type="PANTHER" id="PTHR33116">
    <property type="entry name" value="REVERSE TRANSCRIPTASE ZINC-BINDING DOMAIN-CONTAINING PROTEIN-RELATED-RELATED"/>
    <property type="match status" value="1"/>
</dbReference>
<keyword evidence="2" id="KW-0808">Transferase</keyword>
<dbReference type="AlphaFoldDB" id="A0A5B6WQ26"/>
<comment type="caution">
    <text evidence="2">The sequence shown here is derived from an EMBL/GenBank/DDBJ whole genome shotgun (WGS) entry which is preliminary data.</text>
</comment>